<protein>
    <submittedName>
        <fullName evidence="9">MFS transporter</fullName>
    </submittedName>
</protein>
<evidence type="ECO:0000256" key="3">
    <source>
        <dbReference type="ARBA" id="ARBA00022475"/>
    </source>
</evidence>
<accession>A0ABM7M6N8</accession>
<proteinExistence type="predicted"/>
<organism evidence="9 10">
    <name type="scientific">Actinoplanes ianthinogenes</name>
    <dbReference type="NCBI Taxonomy" id="122358"/>
    <lineage>
        <taxon>Bacteria</taxon>
        <taxon>Bacillati</taxon>
        <taxon>Actinomycetota</taxon>
        <taxon>Actinomycetes</taxon>
        <taxon>Micromonosporales</taxon>
        <taxon>Micromonosporaceae</taxon>
        <taxon>Actinoplanes</taxon>
    </lineage>
</organism>
<evidence type="ECO:0000259" key="8">
    <source>
        <dbReference type="PROSITE" id="PS50850"/>
    </source>
</evidence>
<feature type="transmembrane region" description="Helical" evidence="7">
    <location>
        <begin position="212"/>
        <end position="231"/>
    </location>
</feature>
<keyword evidence="10" id="KW-1185">Reference proteome</keyword>
<dbReference type="Gene3D" id="1.20.1250.20">
    <property type="entry name" value="MFS general substrate transporter like domains"/>
    <property type="match status" value="1"/>
</dbReference>
<keyword evidence="2" id="KW-0813">Transport</keyword>
<evidence type="ECO:0000256" key="4">
    <source>
        <dbReference type="ARBA" id="ARBA00022692"/>
    </source>
</evidence>
<feature type="transmembrane region" description="Helical" evidence="7">
    <location>
        <begin position="419"/>
        <end position="443"/>
    </location>
</feature>
<dbReference type="InterPro" id="IPR036259">
    <property type="entry name" value="MFS_trans_sf"/>
</dbReference>
<dbReference type="PROSITE" id="PS50850">
    <property type="entry name" value="MFS"/>
    <property type="match status" value="1"/>
</dbReference>
<keyword evidence="5 7" id="KW-1133">Transmembrane helix</keyword>
<dbReference type="EMBL" id="AP023356">
    <property type="protein sequence ID" value="BCJ47246.1"/>
    <property type="molecule type" value="Genomic_DNA"/>
</dbReference>
<feature type="transmembrane region" description="Helical" evidence="7">
    <location>
        <begin position="389"/>
        <end position="407"/>
    </location>
</feature>
<feature type="transmembrane region" description="Helical" evidence="7">
    <location>
        <begin position="67"/>
        <end position="86"/>
    </location>
</feature>
<sequence length="461" mass="47036">MVAVLCAGATAYSVLQSLAVPALGTLQRELHTTAGGVSWVLTSYLLSASVLTPVIGRLGDLHGKRRAMVGALVALAAGAALSALAHSLPVMLAGRLVQGAGGAVFPLAFAMIRDNVPSESRARAIAAVSAVLSIGGALGTLAAGPILHLLSYHWLFWIPAGLSLVAAGLTAVIAPESGRKPGAGRIGALSVLLFATWLALLLLAITDLSTGHPVRSVTLAGAAALLAVIWGRRELRTTDPLVDLRTLWRPELRATNAATLLLGLGMFAAWMLGPLLLQQDPATGAGFGLPATAVGFYLLPTAAGTLVVTPLVGRFRDTSGWRSALFTGAMITAVAYGWLAFFHQDRVNVLLGLFLEGCGIGLAFAAVAIRTVGEVPPDQTGVVTGVNTIMRTVGGTLGTNLAGALLATVTTTGGEPADAAYTIAFAVFGLALLACAGIALLPARSNPDLRYARSTVPAVAD</sequence>
<dbReference type="PANTHER" id="PTHR42718:SF46">
    <property type="entry name" value="BLR6921 PROTEIN"/>
    <property type="match status" value="1"/>
</dbReference>
<comment type="subcellular location">
    <subcellularLocation>
        <location evidence="1">Cell membrane</location>
        <topology evidence="1">Multi-pass membrane protein</topology>
    </subcellularLocation>
</comment>
<feature type="transmembrane region" description="Helical" evidence="7">
    <location>
        <begin position="293"/>
        <end position="312"/>
    </location>
</feature>
<dbReference type="InterPro" id="IPR020846">
    <property type="entry name" value="MFS_dom"/>
</dbReference>
<keyword evidence="4 7" id="KW-0812">Transmembrane</keyword>
<dbReference type="InterPro" id="IPR011701">
    <property type="entry name" value="MFS"/>
</dbReference>
<feature type="transmembrane region" description="Helical" evidence="7">
    <location>
        <begin position="124"/>
        <end position="148"/>
    </location>
</feature>
<keyword evidence="6 7" id="KW-0472">Membrane</keyword>
<dbReference type="PANTHER" id="PTHR42718">
    <property type="entry name" value="MAJOR FACILITATOR SUPERFAMILY MULTIDRUG TRANSPORTER MFSC"/>
    <property type="match status" value="1"/>
</dbReference>
<gene>
    <name evidence="9" type="ORF">Aiant_79030</name>
</gene>
<dbReference type="Proteomes" id="UP000676967">
    <property type="component" value="Chromosome"/>
</dbReference>
<evidence type="ECO:0000256" key="5">
    <source>
        <dbReference type="ARBA" id="ARBA00022989"/>
    </source>
</evidence>
<feature type="transmembrane region" description="Helical" evidence="7">
    <location>
        <begin position="154"/>
        <end position="174"/>
    </location>
</feature>
<feature type="transmembrane region" description="Helical" evidence="7">
    <location>
        <begin position="186"/>
        <end position="206"/>
    </location>
</feature>
<feature type="transmembrane region" description="Helical" evidence="7">
    <location>
        <begin position="35"/>
        <end position="55"/>
    </location>
</feature>
<evidence type="ECO:0000256" key="1">
    <source>
        <dbReference type="ARBA" id="ARBA00004651"/>
    </source>
</evidence>
<feature type="domain" description="Major facilitator superfamily (MFS) profile" evidence="8">
    <location>
        <begin position="1"/>
        <end position="447"/>
    </location>
</feature>
<feature type="transmembrane region" description="Helical" evidence="7">
    <location>
        <begin position="92"/>
        <end position="112"/>
    </location>
</feature>
<feature type="transmembrane region" description="Helical" evidence="7">
    <location>
        <begin position="349"/>
        <end position="369"/>
    </location>
</feature>
<evidence type="ECO:0000313" key="9">
    <source>
        <dbReference type="EMBL" id="BCJ47246.1"/>
    </source>
</evidence>
<evidence type="ECO:0000256" key="6">
    <source>
        <dbReference type="ARBA" id="ARBA00023136"/>
    </source>
</evidence>
<evidence type="ECO:0000256" key="2">
    <source>
        <dbReference type="ARBA" id="ARBA00022448"/>
    </source>
</evidence>
<dbReference type="RefSeq" id="WP_189334957.1">
    <property type="nucleotide sequence ID" value="NZ_AP023356.1"/>
</dbReference>
<dbReference type="Pfam" id="PF07690">
    <property type="entry name" value="MFS_1"/>
    <property type="match status" value="1"/>
</dbReference>
<name>A0ABM7M6N8_9ACTN</name>
<keyword evidence="3" id="KW-1003">Cell membrane</keyword>
<evidence type="ECO:0000256" key="7">
    <source>
        <dbReference type="SAM" id="Phobius"/>
    </source>
</evidence>
<feature type="transmembrane region" description="Helical" evidence="7">
    <location>
        <begin position="324"/>
        <end position="343"/>
    </location>
</feature>
<feature type="transmembrane region" description="Helical" evidence="7">
    <location>
        <begin position="252"/>
        <end position="273"/>
    </location>
</feature>
<dbReference type="CDD" id="cd17504">
    <property type="entry name" value="MFS_MMR_MDR_like"/>
    <property type="match status" value="1"/>
</dbReference>
<reference evidence="9 10" key="1">
    <citation type="submission" date="2020-08" db="EMBL/GenBank/DDBJ databases">
        <title>Whole genome shotgun sequence of Actinoplanes ianthinogenes NBRC 13996.</title>
        <authorList>
            <person name="Komaki H."/>
            <person name="Tamura T."/>
        </authorList>
    </citation>
    <scope>NUCLEOTIDE SEQUENCE [LARGE SCALE GENOMIC DNA]</scope>
    <source>
        <strain evidence="9 10">NBRC 13996</strain>
    </source>
</reference>
<dbReference type="SUPFAM" id="SSF103473">
    <property type="entry name" value="MFS general substrate transporter"/>
    <property type="match status" value="1"/>
</dbReference>
<evidence type="ECO:0000313" key="10">
    <source>
        <dbReference type="Proteomes" id="UP000676967"/>
    </source>
</evidence>